<dbReference type="EC" id="4.1.2.4" evidence="3 7"/>
<dbReference type="PANTHER" id="PTHR10889:SF3">
    <property type="entry name" value="DEOXYRIBOSE-PHOSPHATE ALDOLASE"/>
    <property type="match status" value="1"/>
</dbReference>
<dbReference type="InterPro" id="IPR002915">
    <property type="entry name" value="DeoC/FbaB/LacD_aldolase"/>
</dbReference>
<name>A0A679K735_9HYPH</name>
<dbReference type="CDD" id="cd00959">
    <property type="entry name" value="DeoC"/>
    <property type="match status" value="1"/>
</dbReference>
<evidence type="ECO:0000256" key="4">
    <source>
        <dbReference type="ARBA" id="ARBA00023239"/>
    </source>
</evidence>
<dbReference type="GO" id="GO:0016052">
    <property type="term" value="P:carbohydrate catabolic process"/>
    <property type="evidence" value="ECO:0007669"/>
    <property type="project" value="TreeGrafter"/>
</dbReference>
<keyword evidence="4 8" id="KW-0456">Lyase</keyword>
<dbReference type="GO" id="GO:0009264">
    <property type="term" value="P:deoxyribonucleotide catabolic process"/>
    <property type="evidence" value="ECO:0007669"/>
    <property type="project" value="UniProtKB-UniRule"/>
</dbReference>
<proteinExistence type="inferred from homology"/>
<dbReference type="SUPFAM" id="SSF51569">
    <property type="entry name" value="Aldolase"/>
    <property type="match status" value="1"/>
</dbReference>
<reference evidence="8" key="1">
    <citation type="submission" date="2019-12" db="EMBL/GenBank/DDBJ databases">
        <authorList>
            <person name="Cremers G."/>
        </authorList>
    </citation>
    <scope>NUCLEOTIDE SEQUENCE</scope>
    <source>
        <strain evidence="8">Mbul2</strain>
    </source>
</reference>
<evidence type="ECO:0000256" key="6">
    <source>
        <dbReference type="ARBA" id="ARBA00048791"/>
    </source>
</evidence>
<dbReference type="SMART" id="SM01133">
    <property type="entry name" value="DeoC"/>
    <property type="match status" value="1"/>
</dbReference>
<comment type="pathway">
    <text evidence="1">Carbohydrate degradation; 2-deoxy-D-ribose 1-phosphate degradation; D-glyceraldehyde 3-phosphate and acetaldehyde from 2-deoxy-alpha-D-ribose 1-phosphate: step 2/2.</text>
</comment>
<dbReference type="Gene3D" id="3.20.20.70">
    <property type="entry name" value="Aldolase class I"/>
    <property type="match status" value="1"/>
</dbReference>
<evidence type="ECO:0000256" key="5">
    <source>
        <dbReference type="ARBA" id="ARBA00023270"/>
    </source>
</evidence>
<dbReference type="NCBIfam" id="TIGR00126">
    <property type="entry name" value="deoC"/>
    <property type="match status" value="1"/>
</dbReference>
<gene>
    <name evidence="8" type="primary">deoC</name>
    <name evidence="8" type="ORF">MBLL_02922</name>
</gene>
<dbReference type="PIRSF" id="PIRSF001357">
    <property type="entry name" value="DeoC"/>
    <property type="match status" value="1"/>
</dbReference>
<evidence type="ECO:0000256" key="2">
    <source>
        <dbReference type="ARBA" id="ARBA00009473"/>
    </source>
</evidence>
<comment type="similarity">
    <text evidence="2">Belongs to the DeoC/FbaB aldolase family. DeoC type 2 subfamily.</text>
</comment>
<keyword evidence="5" id="KW-0704">Schiff base</keyword>
<dbReference type="GO" id="GO:0005737">
    <property type="term" value="C:cytoplasm"/>
    <property type="evidence" value="ECO:0007669"/>
    <property type="project" value="InterPro"/>
</dbReference>
<organism evidence="8">
    <name type="scientific">Methylobacterium bullatum</name>
    <dbReference type="NCBI Taxonomy" id="570505"/>
    <lineage>
        <taxon>Bacteria</taxon>
        <taxon>Pseudomonadati</taxon>
        <taxon>Pseudomonadota</taxon>
        <taxon>Alphaproteobacteria</taxon>
        <taxon>Hyphomicrobiales</taxon>
        <taxon>Methylobacteriaceae</taxon>
        <taxon>Methylobacterium</taxon>
    </lineage>
</organism>
<dbReference type="GO" id="GO:0004139">
    <property type="term" value="F:deoxyribose-phosphate aldolase activity"/>
    <property type="evidence" value="ECO:0007669"/>
    <property type="project" value="UniProtKB-UniRule"/>
</dbReference>
<dbReference type="AlphaFoldDB" id="A0A679K735"/>
<dbReference type="RefSeq" id="WP_339161995.1">
    <property type="nucleotide sequence ID" value="NZ_LR743511.1"/>
</dbReference>
<accession>A0A679K735</accession>
<dbReference type="Pfam" id="PF01791">
    <property type="entry name" value="DeoC"/>
    <property type="match status" value="1"/>
</dbReference>
<comment type="catalytic activity">
    <reaction evidence="6">
        <text>2-deoxy-D-ribose 5-phosphate = D-glyceraldehyde 3-phosphate + acetaldehyde</text>
        <dbReference type="Rhea" id="RHEA:12821"/>
        <dbReference type="ChEBI" id="CHEBI:15343"/>
        <dbReference type="ChEBI" id="CHEBI:59776"/>
        <dbReference type="ChEBI" id="CHEBI:62877"/>
        <dbReference type="EC" id="4.1.2.4"/>
    </reaction>
</comment>
<evidence type="ECO:0000256" key="3">
    <source>
        <dbReference type="ARBA" id="ARBA00012515"/>
    </source>
</evidence>
<sequence length="248" mass="25915">MIVDPHHPDSAVARRALPLLDLTDLGDSCSDQAIATLCGKARASCVAAVCVWPQHIGRCVALLAGTPVRIATVINFPAGSTDIERAAEDTAEALHDGAHEIDLVLPYRAFLAGDARTPTDMIAAVREVSGRAILKVILESGAMPDVMQITEASRLAIAAGADFLKTSTGKSAVSATPQAAEAMLAAIRDSGRPVGFKVSGGLRTVADAALYLAIADRIMGPNWVEPKTFRIGASSLHDALSQSLRERA</sequence>
<dbReference type="InterPro" id="IPR013785">
    <property type="entry name" value="Aldolase_TIM"/>
</dbReference>
<protein>
    <recommendedName>
        <fullName evidence="3 7">Deoxyribose-phosphate aldolase</fullName>
        <ecNumber evidence="3 7">4.1.2.4</ecNumber>
    </recommendedName>
</protein>
<evidence type="ECO:0000256" key="1">
    <source>
        <dbReference type="ARBA" id="ARBA00004816"/>
    </source>
</evidence>
<dbReference type="PANTHER" id="PTHR10889">
    <property type="entry name" value="DEOXYRIBOSE-PHOSPHATE ALDOLASE"/>
    <property type="match status" value="1"/>
</dbReference>
<dbReference type="EMBL" id="LR743511">
    <property type="protein sequence ID" value="CAA2143640.1"/>
    <property type="molecule type" value="Genomic_DNA"/>
</dbReference>
<evidence type="ECO:0000256" key="7">
    <source>
        <dbReference type="NCBIfam" id="TIGR00126"/>
    </source>
</evidence>
<evidence type="ECO:0000313" key="8">
    <source>
        <dbReference type="EMBL" id="CAA2143640.1"/>
    </source>
</evidence>
<dbReference type="InterPro" id="IPR011343">
    <property type="entry name" value="DeoC"/>
</dbReference>